<keyword evidence="3" id="KW-0804">Transcription</keyword>
<dbReference type="EMBL" id="SLXQ01000011">
    <property type="protein sequence ID" value="TCP47970.1"/>
    <property type="molecule type" value="Genomic_DNA"/>
</dbReference>
<dbReference type="OrthoDB" id="5242485at2"/>
<dbReference type="AlphaFoldDB" id="A0A4R2QFP8"/>
<dbReference type="RefSeq" id="WP_132879088.1">
    <property type="nucleotide sequence ID" value="NZ_SLXQ01000011.1"/>
</dbReference>
<accession>A0A4R2QFP8</accession>
<evidence type="ECO:0000256" key="3">
    <source>
        <dbReference type="ARBA" id="ARBA00023163"/>
    </source>
</evidence>
<dbReference type="InterPro" id="IPR050109">
    <property type="entry name" value="HTH-type_TetR-like_transc_reg"/>
</dbReference>
<evidence type="ECO:0000256" key="4">
    <source>
        <dbReference type="PROSITE-ProRule" id="PRU00335"/>
    </source>
</evidence>
<feature type="DNA-binding region" description="H-T-H motif" evidence="4">
    <location>
        <begin position="36"/>
        <end position="55"/>
    </location>
</feature>
<evidence type="ECO:0000259" key="5">
    <source>
        <dbReference type="PROSITE" id="PS50977"/>
    </source>
</evidence>
<sequence>MTSKLGHREAKKLQTWRSLANAAFELAAERGLHEFHIEDVAERAGVSRRTFFNYFNRKEEAVVAVVDILVEDLLVEFEQEPADESLIDSVCRLASRAATGERGPRLAALHELSNRCPELRPYALGQRDRMVRSAHEVLIRLHPELQDTLYSWLLLNVAVTAAEAALEFGHTGQPLSQDDLRARLDEAFDYLRNGFRQPADRR</sequence>
<gene>
    <name evidence="6" type="ORF">EV191_111175</name>
</gene>
<dbReference type="InterPro" id="IPR009057">
    <property type="entry name" value="Homeodomain-like_sf"/>
</dbReference>
<dbReference type="GO" id="GO:0000976">
    <property type="term" value="F:transcription cis-regulatory region binding"/>
    <property type="evidence" value="ECO:0007669"/>
    <property type="project" value="TreeGrafter"/>
</dbReference>
<comment type="caution">
    <text evidence="6">The sequence shown here is derived from an EMBL/GenBank/DDBJ whole genome shotgun (WGS) entry which is preliminary data.</text>
</comment>
<evidence type="ECO:0000256" key="2">
    <source>
        <dbReference type="ARBA" id="ARBA00023125"/>
    </source>
</evidence>
<protein>
    <submittedName>
        <fullName evidence="6">TetR family transcriptional regulator</fullName>
    </submittedName>
</protein>
<name>A0A4R2QFP8_9PSEU</name>
<dbReference type="PROSITE" id="PS50977">
    <property type="entry name" value="HTH_TETR_2"/>
    <property type="match status" value="1"/>
</dbReference>
<evidence type="ECO:0000313" key="7">
    <source>
        <dbReference type="Proteomes" id="UP000294911"/>
    </source>
</evidence>
<dbReference type="Pfam" id="PF00440">
    <property type="entry name" value="TetR_N"/>
    <property type="match status" value="1"/>
</dbReference>
<dbReference type="Gene3D" id="1.10.10.60">
    <property type="entry name" value="Homeodomain-like"/>
    <property type="match status" value="1"/>
</dbReference>
<feature type="domain" description="HTH tetR-type" evidence="5">
    <location>
        <begin position="13"/>
        <end position="73"/>
    </location>
</feature>
<organism evidence="6 7">
    <name type="scientific">Tamaricihabitans halophyticus</name>
    <dbReference type="NCBI Taxonomy" id="1262583"/>
    <lineage>
        <taxon>Bacteria</taxon>
        <taxon>Bacillati</taxon>
        <taxon>Actinomycetota</taxon>
        <taxon>Actinomycetes</taxon>
        <taxon>Pseudonocardiales</taxon>
        <taxon>Pseudonocardiaceae</taxon>
        <taxon>Tamaricihabitans</taxon>
    </lineage>
</organism>
<reference evidence="6 7" key="1">
    <citation type="submission" date="2019-03" db="EMBL/GenBank/DDBJ databases">
        <title>Genomic Encyclopedia of Type Strains, Phase IV (KMG-IV): sequencing the most valuable type-strain genomes for metagenomic binning, comparative biology and taxonomic classification.</title>
        <authorList>
            <person name="Goeker M."/>
        </authorList>
    </citation>
    <scope>NUCLEOTIDE SEQUENCE [LARGE SCALE GENOMIC DNA]</scope>
    <source>
        <strain evidence="6 7">DSM 45765</strain>
    </source>
</reference>
<keyword evidence="1" id="KW-0805">Transcription regulation</keyword>
<dbReference type="Gene3D" id="1.10.357.10">
    <property type="entry name" value="Tetracycline Repressor, domain 2"/>
    <property type="match status" value="1"/>
</dbReference>
<dbReference type="PANTHER" id="PTHR30055">
    <property type="entry name" value="HTH-TYPE TRANSCRIPTIONAL REGULATOR RUTR"/>
    <property type="match status" value="1"/>
</dbReference>
<dbReference type="PANTHER" id="PTHR30055:SF234">
    <property type="entry name" value="HTH-TYPE TRANSCRIPTIONAL REGULATOR BETI"/>
    <property type="match status" value="1"/>
</dbReference>
<keyword evidence="2 4" id="KW-0238">DNA-binding</keyword>
<keyword evidence="7" id="KW-1185">Reference proteome</keyword>
<dbReference type="PRINTS" id="PR00455">
    <property type="entry name" value="HTHTETR"/>
</dbReference>
<proteinExistence type="predicted"/>
<dbReference type="InterPro" id="IPR001647">
    <property type="entry name" value="HTH_TetR"/>
</dbReference>
<evidence type="ECO:0000313" key="6">
    <source>
        <dbReference type="EMBL" id="TCP47970.1"/>
    </source>
</evidence>
<dbReference type="SUPFAM" id="SSF46689">
    <property type="entry name" value="Homeodomain-like"/>
    <property type="match status" value="1"/>
</dbReference>
<dbReference type="Proteomes" id="UP000294911">
    <property type="component" value="Unassembled WGS sequence"/>
</dbReference>
<dbReference type="GO" id="GO:0003700">
    <property type="term" value="F:DNA-binding transcription factor activity"/>
    <property type="evidence" value="ECO:0007669"/>
    <property type="project" value="TreeGrafter"/>
</dbReference>
<evidence type="ECO:0000256" key="1">
    <source>
        <dbReference type="ARBA" id="ARBA00023015"/>
    </source>
</evidence>